<evidence type="ECO:0000256" key="2">
    <source>
        <dbReference type="SAM" id="Phobius"/>
    </source>
</evidence>
<evidence type="ECO:0000313" key="4">
    <source>
        <dbReference type="EMBL" id="CAH1426369.1"/>
    </source>
</evidence>
<keyword evidence="5" id="KW-1185">Reference proteome</keyword>
<feature type="compositionally biased region" description="Low complexity" evidence="1">
    <location>
        <begin position="121"/>
        <end position="135"/>
    </location>
</feature>
<proteinExistence type="predicted"/>
<gene>
    <name evidence="4" type="ORF">LVIROSA_LOCUS13453</name>
</gene>
<keyword evidence="3" id="KW-0732">Signal</keyword>
<feature type="compositionally biased region" description="Polar residues" evidence="1">
    <location>
        <begin position="164"/>
        <end position="179"/>
    </location>
</feature>
<feature type="region of interest" description="Disordered" evidence="1">
    <location>
        <begin position="120"/>
        <end position="141"/>
    </location>
</feature>
<feature type="chain" id="PRO_5043347606" evidence="3">
    <location>
        <begin position="32"/>
        <end position="299"/>
    </location>
</feature>
<keyword evidence="2" id="KW-0812">Transmembrane</keyword>
<evidence type="ECO:0000313" key="5">
    <source>
        <dbReference type="Proteomes" id="UP001157418"/>
    </source>
</evidence>
<dbReference type="AlphaFoldDB" id="A0AAU9MEW4"/>
<feature type="compositionally biased region" description="Polar residues" evidence="1">
    <location>
        <begin position="273"/>
        <end position="286"/>
    </location>
</feature>
<dbReference type="EMBL" id="CAKMRJ010002223">
    <property type="protein sequence ID" value="CAH1426369.1"/>
    <property type="molecule type" value="Genomic_DNA"/>
</dbReference>
<feature type="compositionally biased region" description="Low complexity" evidence="1">
    <location>
        <begin position="287"/>
        <end position="299"/>
    </location>
</feature>
<name>A0AAU9MEW4_9ASTR</name>
<feature type="transmembrane region" description="Helical" evidence="2">
    <location>
        <begin position="78"/>
        <end position="102"/>
    </location>
</feature>
<reference evidence="4 5" key="1">
    <citation type="submission" date="2022-01" db="EMBL/GenBank/DDBJ databases">
        <authorList>
            <person name="Xiong W."/>
            <person name="Schranz E."/>
        </authorList>
    </citation>
    <scope>NUCLEOTIDE SEQUENCE [LARGE SCALE GENOMIC DNA]</scope>
</reference>
<keyword evidence="2" id="KW-0472">Membrane</keyword>
<feature type="region of interest" description="Disordered" evidence="1">
    <location>
        <begin position="187"/>
        <end position="250"/>
    </location>
</feature>
<feature type="region of interest" description="Disordered" evidence="1">
    <location>
        <begin position="163"/>
        <end position="182"/>
    </location>
</feature>
<dbReference type="Proteomes" id="UP001157418">
    <property type="component" value="Unassembled WGS sequence"/>
</dbReference>
<comment type="caution">
    <text evidence="4">The sequence shown here is derived from an EMBL/GenBank/DDBJ whole genome shotgun (WGS) entry which is preliminary data.</text>
</comment>
<keyword evidence="2" id="KW-1133">Transmembrane helix</keyword>
<feature type="region of interest" description="Disordered" evidence="1">
    <location>
        <begin position="272"/>
        <end position="299"/>
    </location>
</feature>
<accession>A0AAU9MEW4</accession>
<evidence type="ECO:0000256" key="3">
    <source>
        <dbReference type="SAM" id="SignalP"/>
    </source>
</evidence>
<sequence>MISCGGQSITALVVQSLVRLVVMMVEEPAASVTTILYRSGILPQNTILGRSITFFISFTSNFKSQSLSKREMKGTSNLIILLTLVLVVSLAMVLGLILLLLAELYCSTFLQRRRNRRRQFTTPNATTTGGNPSIHSHAHSHSLSHSTLDGFLYPADASYDIEKQPTQTNSPENQDSGGAQRQDKMEIRNGSPLIYISNPVFDGESRRGKTMEDDDTPFETPDSSPSRLGTEESSGDDEREEISSKVVVTPPLTPMKRLPAEAVSVYLKDVRSLGTSGSDTNSNNGASSSPLTPCTSPSL</sequence>
<protein>
    <submittedName>
        <fullName evidence="4">Uncharacterized protein</fullName>
    </submittedName>
</protein>
<organism evidence="4 5">
    <name type="scientific">Lactuca virosa</name>
    <dbReference type="NCBI Taxonomy" id="75947"/>
    <lineage>
        <taxon>Eukaryota</taxon>
        <taxon>Viridiplantae</taxon>
        <taxon>Streptophyta</taxon>
        <taxon>Embryophyta</taxon>
        <taxon>Tracheophyta</taxon>
        <taxon>Spermatophyta</taxon>
        <taxon>Magnoliopsida</taxon>
        <taxon>eudicotyledons</taxon>
        <taxon>Gunneridae</taxon>
        <taxon>Pentapetalae</taxon>
        <taxon>asterids</taxon>
        <taxon>campanulids</taxon>
        <taxon>Asterales</taxon>
        <taxon>Asteraceae</taxon>
        <taxon>Cichorioideae</taxon>
        <taxon>Cichorieae</taxon>
        <taxon>Lactucinae</taxon>
        <taxon>Lactuca</taxon>
    </lineage>
</organism>
<feature type="signal peptide" evidence="3">
    <location>
        <begin position="1"/>
        <end position="31"/>
    </location>
</feature>
<evidence type="ECO:0000256" key="1">
    <source>
        <dbReference type="SAM" id="MobiDB-lite"/>
    </source>
</evidence>